<dbReference type="PANTHER" id="PTHR23319:SF4">
    <property type="entry name" value="GRAM DOMAIN CONTAINING 1B, ISOFORM E"/>
    <property type="match status" value="1"/>
</dbReference>
<keyword evidence="4 6" id="KW-0472">Membrane</keyword>
<dbReference type="CDD" id="cd13220">
    <property type="entry name" value="PH-GRAM_GRAMDC"/>
    <property type="match status" value="1"/>
</dbReference>
<dbReference type="InterPro" id="IPR004182">
    <property type="entry name" value="GRAM"/>
</dbReference>
<feature type="region of interest" description="Disordered" evidence="5">
    <location>
        <begin position="87"/>
        <end position="137"/>
    </location>
</feature>
<dbReference type="PANTHER" id="PTHR23319">
    <property type="entry name" value="GRAM DOMAIN CONTAINING 1B, ISOFORM E"/>
    <property type="match status" value="1"/>
</dbReference>
<dbReference type="Gene3D" id="2.30.29.30">
    <property type="entry name" value="Pleckstrin-homology domain (PH domain)/Phosphotyrosine-binding domain (PTB)"/>
    <property type="match status" value="1"/>
</dbReference>
<comment type="subcellular location">
    <subcellularLocation>
        <location evidence="1">Membrane</location>
        <topology evidence="1">Single-pass membrane protein</topology>
    </subcellularLocation>
</comment>
<name>A0AAF3F3S7_9BILA</name>
<sequence length="687" mass="78593">MMPSTLMTPVKEKDGHFDEIELRINPTEHFTERNASLKRNNSMSTSALRARRTGSPSGNDEVMLLSRPISLHSDHCMPIEQQKSVPTPLIDHSNRSSSPHLSPENPLPRAPSTTGSTSSHEGNTNNGSKDDDPSIDQSHDAIHEARLFAKKKYFSERPTNKNIFRRYFHPTFHQRSIQFRKIFSGTVPDEDRLLYTFSCAFQREILAQGRIFISQQNVSFYANIFTWETLFAIPIKDIKGITKERAAKIFPNSIQIETRNDERFFFASFINREKTFTVLETVWKAVQEEKAISPEELWELMNPEEDEQKFPNSKVKKSRSSESMNKNHSAPTLSPLSVPPTPLSPPDSEFPSISEIHELAEPSECPCESHFGRILLDRCFDLPVDEMYTILFTDTPWFHRFNEQIKNSIHSRVPRGISDYAASDWTMDREGGRQRTVTYTVALNHAMAPKSCTVTETQVCSHLSADGFVVRKESHNSGVPYADSFAVLVTYCVTRVTSTSSRVRVHGGIDYRKSIWSMMKTFIEKNTNQGLDEHYAALHDSLRDEIRRRQNGFIEEAIRVEPSTSEVVELVETVEQQKHLQPTPRRERLPTFPRSVSVAASRVNFLDQTQIERQHLPATFDFYARLTILLLVCILLVNVATWWLHFRAESPRSPFSNVPGHTVETLAEAVEKISVELRRLKEGKNEL</sequence>
<evidence type="ECO:0000313" key="8">
    <source>
        <dbReference type="Proteomes" id="UP000887575"/>
    </source>
</evidence>
<evidence type="ECO:0000256" key="3">
    <source>
        <dbReference type="ARBA" id="ARBA00022989"/>
    </source>
</evidence>
<feature type="compositionally biased region" description="Basic and acidic residues" evidence="5">
    <location>
        <begin position="128"/>
        <end position="137"/>
    </location>
</feature>
<feature type="region of interest" description="Disordered" evidence="5">
    <location>
        <begin position="36"/>
        <end position="62"/>
    </location>
</feature>
<feature type="compositionally biased region" description="Polar residues" evidence="5">
    <location>
        <begin position="36"/>
        <end position="47"/>
    </location>
</feature>
<evidence type="ECO:0000313" key="9">
    <source>
        <dbReference type="WBParaSite" id="MBELARI_LOCUS21215"/>
    </source>
</evidence>
<dbReference type="GO" id="GO:0032366">
    <property type="term" value="P:intracellular sterol transport"/>
    <property type="evidence" value="ECO:0007669"/>
    <property type="project" value="TreeGrafter"/>
</dbReference>
<dbReference type="InterPro" id="IPR011993">
    <property type="entry name" value="PH-like_dom_sf"/>
</dbReference>
<evidence type="ECO:0000256" key="4">
    <source>
        <dbReference type="ARBA" id="ARBA00023136"/>
    </source>
</evidence>
<keyword evidence="3 6" id="KW-1133">Transmembrane helix</keyword>
<feature type="region of interest" description="Disordered" evidence="5">
    <location>
        <begin position="302"/>
        <end position="350"/>
    </location>
</feature>
<reference evidence="9" key="1">
    <citation type="submission" date="2024-02" db="UniProtKB">
        <authorList>
            <consortium name="WormBaseParasite"/>
        </authorList>
    </citation>
    <scope>IDENTIFICATION</scope>
</reference>
<feature type="compositionally biased region" description="Polar residues" evidence="5">
    <location>
        <begin position="321"/>
        <end position="330"/>
    </location>
</feature>
<proteinExistence type="predicted"/>
<dbReference type="GO" id="GO:0120015">
    <property type="term" value="F:sterol transfer activity"/>
    <property type="evidence" value="ECO:0007669"/>
    <property type="project" value="TreeGrafter"/>
</dbReference>
<dbReference type="GO" id="GO:0005789">
    <property type="term" value="C:endoplasmic reticulum membrane"/>
    <property type="evidence" value="ECO:0007669"/>
    <property type="project" value="TreeGrafter"/>
</dbReference>
<feature type="transmembrane region" description="Helical" evidence="6">
    <location>
        <begin position="622"/>
        <end position="644"/>
    </location>
</feature>
<dbReference type="SMART" id="SM00568">
    <property type="entry name" value="GRAM"/>
    <property type="match status" value="1"/>
</dbReference>
<dbReference type="GO" id="GO:0032934">
    <property type="term" value="F:sterol binding"/>
    <property type="evidence" value="ECO:0007669"/>
    <property type="project" value="TreeGrafter"/>
</dbReference>
<dbReference type="PROSITE" id="PS51778">
    <property type="entry name" value="VAST"/>
    <property type="match status" value="1"/>
</dbReference>
<evidence type="ECO:0000259" key="7">
    <source>
        <dbReference type="PROSITE" id="PS51778"/>
    </source>
</evidence>
<keyword evidence="2 6" id="KW-0812">Transmembrane</keyword>
<evidence type="ECO:0000256" key="6">
    <source>
        <dbReference type="SAM" id="Phobius"/>
    </source>
</evidence>
<accession>A0AAF3F3S7</accession>
<dbReference type="InterPro" id="IPR031968">
    <property type="entry name" value="VASt"/>
</dbReference>
<protein>
    <submittedName>
        <fullName evidence="9">VASt domain-containing protein</fullName>
    </submittedName>
</protein>
<feature type="domain" description="VASt" evidence="7">
    <location>
        <begin position="371"/>
        <end position="550"/>
    </location>
</feature>
<keyword evidence="8" id="KW-1185">Reference proteome</keyword>
<dbReference type="Pfam" id="PF16016">
    <property type="entry name" value="VASt"/>
    <property type="match status" value="1"/>
</dbReference>
<feature type="compositionally biased region" description="Polar residues" evidence="5">
    <location>
        <begin position="111"/>
        <end position="127"/>
    </location>
</feature>
<dbReference type="GO" id="GO:0005886">
    <property type="term" value="C:plasma membrane"/>
    <property type="evidence" value="ECO:0007669"/>
    <property type="project" value="TreeGrafter"/>
</dbReference>
<organism evidence="8 9">
    <name type="scientific">Mesorhabditis belari</name>
    <dbReference type="NCBI Taxonomy" id="2138241"/>
    <lineage>
        <taxon>Eukaryota</taxon>
        <taxon>Metazoa</taxon>
        <taxon>Ecdysozoa</taxon>
        <taxon>Nematoda</taxon>
        <taxon>Chromadorea</taxon>
        <taxon>Rhabditida</taxon>
        <taxon>Rhabditina</taxon>
        <taxon>Rhabditomorpha</taxon>
        <taxon>Rhabditoidea</taxon>
        <taxon>Rhabditidae</taxon>
        <taxon>Mesorhabditinae</taxon>
        <taxon>Mesorhabditis</taxon>
    </lineage>
</organism>
<evidence type="ECO:0000256" key="1">
    <source>
        <dbReference type="ARBA" id="ARBA00004167"/>
    </source>
</evidence>
<dbReference type="Proteomes" id="UP000887575">
    <property type="component" value="Unassembled WGS sequence"/>
</dbReference>
<dbReference type="WBParaSite" id="MBELARI_LOCUS21215">
    <property type="protein sequence ID" value="MBELARI_LOCUS21215"/>
    <property type="gene ID" value="MBELARI_LOCUS21215"/>
</dbReference>
<dbReference type="InterPro" id="IPR051482">
    <property type="entry name" value="Cholesterol_transport"/>
</dbReference>
<dbReference type="GO" id="GO:0140268">
    <property type="term" value="C:endoplasmic reticulum-plasma membrane contact site"/>
    <property type="evidence" value="ECO:0007669"/>
    <property type="project" value="TreeGrafter"/>
</dbReference>
<evidence type="ECO:0000256" key="5">
    <source>
        <dbReference type="SAM" id="MobiDB-lite"/>
    </source>
</evidence>
<dbReference type="AlphaFoldDB" id="A0AAF3F3S7"/>
<evidence type="ECO:0000256" key="2">
    <source>
        <dbReference type="ARBA" id="ARBA00022692"/>
    </source>
</evidence>
<dbReference type="Pfam" id="PF02893">
    <property type="entry name" value="GRAM"/>
    <property type="match status" value="1"/>
</dbReference>